<keyword evidence="4" id="KW-0234">DNA repair</keyword>
<dbReference type="SMART" id="SM00478">
    <property type="entry name" value="ENDO3c"/>
    <property type="match status" value="1"/>
</dbReference>
<dbReference type="RefSeq" id="WP_284347979.1">
    <property type="nucleotide sequence ID" value="NZ_BRXS01000001.1"/>
</dbReference>
<protein>
    <recommendedName>
        <fullName evidence="2">DNA-3-methyladenine glycosylase II</fullName>
        <ecNumber evidence="2">3.2.2.21</ecNumber>
    </recommendedName>
</protein>
<dbReference type="GO" id="GO:0043916">
    <property type="term" value="F:DNA-7-methylguanine glycosylase activity"/>
    <property type="evidence" value="ECO:0007669"/>
    <property type="project" value="TreeGrafter"/>
</dbReference>
<gene>
    <name evidence="6" type="ORF">rosag_00560</name>
</gene>
<organism evidence="6 7">
    <name type="scientific">Roseisolibacter agri</name>
    <dbReference type="NCBI Taxonomy" id="2014610"/>
    <lineage>
        <taxon>Bacteria</taxon>
        <taxon>Pseudomonadati</taxon>
        <taxon>Gemmatimonadota</taxon>
        <taxon>Gemmatimonadia</taxon>
        <taxon>Gemmatimonadales</taxon>
        <taxon>Gemmatimonadaceae</taxon>
        <taxon>Roseisolibacter</taxon>
    </lineage>
</organism>
<dbReference type="InterPro" id="IPR011257">
    <property type="entry name" value="DNA_glycosylase"/>
</dbReference>
<dbReference type="GO" id="GO:0032993">
    <property type="term" value="C:protein-DNA complex"/>
    <property type="evidence" value="ECO:0007669"/>
    <property type="project" value="TreeGrafter"/>
</dbReference>
<sequence length="210" mass="22537">MSAALTRATLHDAVRALGERDAGLARIVARHGPPPLWARPRGFATLVRIILEQQVSLASAATLYARVSATLGGMTPDIVGAAGAPGLQALGLTRQKARYVAALADRVASGALPLASLARRPDDEVEALLCDVPGIGPWTARIYLLMALRRPDVWPPGDLALHRAMARLHGRSDMPGSAEATRLAEEWRPWRAVAARILWHGYLADRRMGA</sequence>
<proteinExistence type="predicted"/>
<name>A0AA37QD49_9BACT</name>
<comment type="caution">
    <text evidence="6">The sequence shown here is derived from an EMBL/GenBank/DDBJ whole genome shotgun (WGS) entry which is preliminary data.</text>
</comment>
<dbReference type="GO" id="GO:0006307">
    <property type="term" value="P:DNA alkylation repair"/>
    <property type="evidence" value="ECO:0007669"/>
    <property type="project" value="TreeGrafter"/>
</dbReference>
<dbReference type="InterPro" id="IPR051912">
    <property type="entry name" value="Alkylbase_DNA_Glycosylase/TA"/>
</dbReference>
<dbReference type="PANTHER" id="PTHR43003:SF5">
    <property type="entry name" value="DNA-3-METHYLADENINE GLYCOSYLASE"/>
    <property type="match status" value="1"/>
</dbReference>
<dbReference type="EC" id="3.2.2.21" evidence="2"/>
<dbReference type="InterPro" id="IPR003265">
    <property type="entry name" value="HhH-GPD_domain"/>
</dbReference>
<evidence type="ECO:0000256" key="1">
    <source>
        <dbReference type="ARBA" id="ARBA00000086"/>
    </source>
</evidence>
<dbReference type="GO" id="GO:0032131">
    <property type="term" value="F:alkylated DNA binding"/>
    <property type="evidence" value="ECO:0007669"/>
    <property type="project" value="TreeGrafter"/>
</dbReference>
<keyword evidence="3" id="KW-0227">DNA damage</keyword>
<evidence type="ECO:0000313" key="6">
    <source>
        <dbReference type="EMBL" id="GLC23543.1"/>
    </source>
</evidence>
<dbReference type="CDD" id="cd00056">
    <property type="entry name" value="ENDO3c"/>
    <property type="match status" value="1"/>
</dbReference>
<dbReference type="SUPFAM" id="SSF48150">
    <property type="entry name" value="DNA-glycosylase"/>
    <property type="match status" value="1"/>
</dbReference>
<comment type="catalytic activity">
    <reaction evidence="1">
        <text>Hydrolysis of alkylated DNA, releasing 3-methyladenine, 3-methylguanine, 7-methylguanine and 7-methyladenine.</text>
        <dbReference type="EC" id="3.2.2.21"/>
    </reaction>
</comment>
<accession>A0AA37QD49</accession>
<evidence type="ECO:0000256" key="2">
    <source>
        <dbReference type="ARBA" id="ARBA00012000"/>
    </source>
</evidence>
<dbReference type="GO" id="GO:0005737">
    <property type="term" value="C:cytoplasm"/>
    <property type="evidence" value="ECO:0007669"/>
    <property type="project" value="TreeGrafter"/>
</dbReference>
<keyword evidence="7" id="KW-1185">Reference proteome</keyword>
<dbReference type="GO" id="GO:0008725">
    <property type="term" value="F:DNA-3-methyladenine glycosylase activity"/>
    <property type="evidence" value="ECO:0007669"/>
    <property type="project" value="TreeGrafter"/>
</dbReference>
<dbReference type="Gene3D" id="1.10.1670.40">
    <property type="match status" value="1"/>
</dbReference>
<evidence type="ECO:0000256" key="4">
    <source>
        <dbReference type="ARBA" id="ARBA00023204"/>
    </source>
</evidence>
<dbReference type="PANTHER" id="PTHR43003">
    <property type="entry name" value="DNA-3-METHYLADENINE GLYCOSYLASE"/>
    <property type="match status" value="1"/>
</dbReference>
<evidence type="ECO:0000313" key="7">
    <source>
        <dbReference type="Proteomes" id="UP001161325"/>
    </source>
</evidence>
<dbReference type="GO" id="GO:0006285">
    <property type="term" value="P:base-excision repair, AP site formation"/>
    <property type="evidence" value="ECO:0007669"/>
    <property type="project" value="TreeGrafter"/>
</dbReference>
<evidence type="ECO:0000259" key="5">
    <source>
        <dbReference type="SMART" id="SM00478"/>
    </source>
</evidence>
<dbReference type="EMBL" id="BRXS01000001">
    <property type="protein sequence ID" value="GLC23543.1"/>
    <property type="molecule type" value="Genomic_DNA"/>
</dbReference>
<dbReference type="AlphaFoldDB" id="A0AA37QD49"/>
<feature type="domain" description="HhH-GPD" evidence="5">
    <location>
        <begin position="51"/>
        <end position="203"/>
    </location>
</feature>
<dbReference type="Proteomes" id="UP001161325">
    <property type="component" value="Unassembled WGS sequence"/>
</dbReference>
<dbReference type="Pfam" id="PF00730">
    <property type="entry name" value="HhH-GPD"/>
    <property type="match status" value="1"/>
</dbReference>
<reference evidence="6" key="1">
    <citation type="submission" date="2022-08" db="EMBL/GenBank/DDBJ databases">
        <title>Draft genome sequencing of Roseisolibacter agri AW1220.</title>
        <authorList>
            <person name="Tobiishi Y."/>
            <person name="Tonouchi A."/>
        </authorList>
    </citation>
    <scope>NUCLEOTIDE SEQUENCE</scope>
    <source>
        <strain evidence="6">AW1220</strain>
    </source>
</reference>
<evidence type="ECO:0000256" key="3">
    <source>
        <dbReference type="ARBA" id="ARBA00022763"/>
    </source>
</evidence>
<dbReference type="Gene3D" id="1.10.340.30">
    <property type="entry name" value="Hypothetical protein, domain 2"/>
    <property type="match status" value="1"/>
</dbReference>